<evidence type="ECO:0008006" key="4">
    <source>
        <dbReference type="Google" id="ProtNLM"/>
    </source>
</evidence>
<dbReference type="EMBL" id="RAHX01000001">
    <property type="protein sequence ID" value="RJY09261.1"/>
    <property type="molecule type" value="Genomic_DNA"/>
</dbReference>
<feature type="signal peptide" evidence="1">
    <location>
        <begin position="1"/>
        <end position="19"/>
    </location>
</feature>
<evidence type="ECO:0000256" key="1">
    <source>
        <dbReference type="SAM" id="SignalP"/>
    </source>
</evidence>
<keyword evidence="1" id="KW-0732">Signal</keyword>
<dbReference type="Proteomes" id="UP000285232">
    <property type="component" value="Unassembled WGS sequence"/>
</dbReference>
<evidence type="ECO:0000313" key="3">
    <source>
        <dbReference type="Proteomes" id="UP000285232"/>
    </source>
</evidence>
<sequence length="149" mass="16414">MKLRALSIYIAACAATASAAVPAKACRVFELPESKLTRAYAEEVIAARAVVRVENAQYIRESSNDTHPYRVRTALVRGTHDNVPDSDTFEAGWGSAACDYGFAKPEPGDIYALYYWRRADGSLAVWMALPIDEARLSDPRGDTLLRSSR</sequence>
<feature type="chain" id="PRO_5019105849" description="DUF4893 domain-containing protein" evidence="1">
    <location>
        <begin position="20"/>
        <end position="149"/>
    </location>
</feature>
<gene>
    <name evidence="2" type="ORF">D6201_07735</name>
</gene>
<reference evidence="2 3" key="1">
    <citation type="journal article" date="2017" name="Int. J. Syst. Evol. Microbiol.">
        <title>Erythrobacter aquimixticola sp. nov., isolated from the junction between the ocean and a freshwater spring.</title>
        <authorList>
            <person name="Park S."/>
            <person name="Jung Y.T."/>
            <person name="Choi S.J."/>
            <person name="Yoon J.H."/>
        </authorList>
    </citation>
    <scope>NUCLEOTIDE SEQUENCE [LARGE SCALE GENOMIC DNA]</scope>
    <source>
        <strain evidence="2 3">JSSK-14</strain>
    </source>
</reference>
<name>A0A419RTZ8_9SPHN</name>
<organism evidence="2 3">
    <name type="scientific">Aurantiacibacter aquimixticola</name>
    <dbReference type="NCBI Taxonomy" id="1958945"/>
    <lineage>
        <taxon>Bacteria</taxon>
        <taxon>Pseudomonadati</taxon>
        <taxon>Pseudomonadota</taxon>
        <taxon>Alphaproteobacteria</taxon>
        <taxon>Sphingomonadales</taxon>
        <taxon>Erythrobacteraceae</taxon>
        <taxon>Aurantiacibacter</taxon>
    </lineage>
</organism>
<comment type="caution">
    <text evidence="2">The sequence shown here is derived from an EMBL/GenBank/DDBJ whole genome shotgun (WGS) entry which is preliminary data.</text>
</comment>
<dbReference type="AlphaFoldDB" id="A0A419RTZ8"/>
<accession>A0A419RTZ8</accession>
<evidence type="ECO:0000313" key="2">
    <source>
        <dbReference type="EMBL" id="RJY09261.1"/>
    </source>
</evidence>
<keyword evidence="3" id="KW-1185">Reference proteome</keyword>
<proteinExistence type="predicted"/>
<protein>
    <recommendedName>
        <fullName evidence="4">DUF4893 domain-containing protein</fullName>
    </recommendedName>
</protein>